<feature type="domain" description="DUF7344" evidence="1">
    <location>
        <begin position="35"/>
        <end position="83"/>
    </location>
</feature>
<organism evidence="2 3">
    <name type="scientific">Halorubrum trueperi</name>
    <dbReference type="NCBI Taxonomy" id="2004704"/>
    <lineage>
        <taxon>Archaea</taxon>
        <taxon>Methanobacteriati</taxon>
        <taxon>Methanobacteriota</taxon>
        <taxon>Stenosarchaea group</taxon>
        <taxon>Halobacteria</taxon>
        <taxon>Halobacteriales</taxon>
        <taxon>Haloferacaceae</taxon>
        <taxon>Halorubrum</taxon>
    </lineage>
</organism>
<reference evidence="2 3" key="1">
    <citation type="journal article" date="2019" name="Int. J. Syst. Evol. Microbiol.">
        <title>The Global Catalogue of Microorganisms (GCM) 10K type strain sequencing project: providing services to taxonomists for standard genome sequencing and annotation.</title>
        <authorList>
            <consortium name="The Broad Institute Genomics Platform"/>
            <consortium name="The Broad Institute Genome Sequencing Center for Infectious Disease"/>
            <person name="Wu L."/>
            <person name="Ma J."/>
        </authorList>
    </citation>
    <scope>NUCLEOTIDE SEQUENCE [LARGE SCALE GENOMIC DNA]</scope>
    <source>
        <strain evidence="2 3">Y73</strain>
    </source>
</reference>
<dbReference type="Gene3D" id="1.10.10.10">
    <property type="entry name" value="Winged helix-like DNA-binding domain superfamily/Winged helix DNA-binding domain"/>
    <property type="match status" value="1"/>
</dbReference>
<proteinExistence type="predicted"/>
<dbReference type="InterPro" id="IPR055768">
    <property type="entry name" value="DUF7344"/>
</dbReference>
<dbReference type="InterPro" id="IPR036388">
    <property type="entry name" value="WH-like_DNA-bd_sf"/>
</dbReference>
<dbReference type="AlphaFoldDB" id="A0ABD5UJG7"/>
<comment type="caution">
    <text evidence="2">The sequence shown here is derived from an EMBL/GenBank/DDBJ whole genome shotgun (WGS) entry which is preliminary data.</text>
</comment>
<sequence>MIDRPDESARDFTRIETNEALALLANDRRRRLLLELAERESDDDFQVELDDAETDAAVELYHNHLPRLADAGVIAWDPDEGVVKRGGAFADIRPFVERLDEYSDELPGDWRAAHHQTDDRP</sequence>
<dbReference type="Proteomes" id="UP001596333">
    <property type="component" value="Unassembled WGS sequence"/>
</dbReference>
<evidence type="ECO:0000313" key="3">
    <source>
        <dbReference type="Proteomes" id="UP001596333"/>
    </source>
</evidence>
<name>A0ABD5UJG7_9EURY</name>
<protein>
    <submittedName>
        <fullName evidence="2">ArsR family transcriptional regulator</fullName>
    </submittedName>
</protein>
<dbReference type="RefSeq" id="WP_379768250.1">
    <property type="nucleotide sequence ID" value="NZ_JBHSXI010000011.1"/>
</dbReference>
<dbReference type="Pfam" id="PF24035">
    <property type="entry name" value="DUF7344"/>
    <property type="match status" value="1"/>
</dbReference>
<accession>A0ABD5UJG7</accession>
<evidence type="ECO:0000259" key="1">
    <source>
        <dbReference type="Pfam" id="PF24035"/>
    </source>
</evidence>
<gene>
    <name evidence="2" type="ORF">ACFQEY_10500</name>
</gene>
<keyword evidence="3" id="KW-1185">Reference proteome</keyword>
<dbReference type="EMBL" id="JBHSXI010000011">
    <property type="protein sequence ID" value="MFC6889441.1"/>
    <property type="molecule type" value="Genomic_DNA"/>
</dbReference>
<evidence type="ECO:0000313" key="2">
    <source>
        <dbReference type="EMBL" id="MFC6889441.1"/>
    </source>
</evidence>